<feature type="region of interest" description="Disordered" evidence="1">
    <location>
        <begin position="127"/>
        <end position="178"/>
    </location>
</feature>
<evidence type="ECO:0008006" key="4">
    <source>
        <dbReference type="Google" id="ProtNLM"/>
    </source>
</evidence>
<gene>
    <name evidence="2" type="ORF">F3Y22_tig00110151pilonHSYRG00288</name>
</gene>
<protein>
    <recommendedName>
        <fullName evidence="4">C2 domain-containing protein</fullName>
    </recommendedName>
</protein>
<dbReference type="Proteomes" id="UP000436088">
    <property type="component" value="Unassembled WGS sequence"/>
</dbReference>
<organism evidence="2 3">
    <name type="scientific">Hibiscus syriacus</name>
    <name type="common">Rose of Sharon</name>
    <dbReference type="NCBI Taxonomy" id="106335"/>
    <lineage>
        <taxon>Eukaryota</taxon>
        <taxon>Viridiplantae</taxon>
        <taxon>Streptophyta</taxon>
        <taxon>Embryophyta</taxon>
        <taxon>Tracheophyta</taxon>
        <taxon>Spermatophyta</taxon>
        <taxon>Magnoliopsida</taxon>
        <taxon>eudicotyledons</taxon>
        <taxon>Gunneridae</taxon>
        <taxon>Pentapetalae</taxon>
        <taxon>rosids</taxon>
        <taxon>malvids</taxon>
        <taxon>Malvales</taxon>
        <taxon>Malvaceae</taxon>
        <taxon>Malvoideae</taxon>
        <taxon>Hibiscus</taxon>
    </lineage>
</organism>
<sequence>MKTYALEWIDSTDKSFTCIDRVDGENPMWNEKFLFRVSPDSGPSTLRSILGVHNVGTSVLLGSDVPATYVFSSVNYRDLIKEDPKSKIMKRSHSTLGIPNENPYLHYDGQPYSREPIKERHRMIREMDKTKHARSSSDGAIAGWGSGHGFSSKNAARSGPLDKFSYKKPVSVSSSLAP</sequence>
<evidence type="ECO:0000313" key="3">
    <source>
        <dbReference type="Proteomes" id="UP000436088"/>
    </source>
</evidence>
<accession>A0A6A3BI56</accession>
<reference evidence="2" key="1">
    <citation type="submission" date="2019-09" db="EMBL/GenBank/DDBJ databases">
        <title>Draft genome information of white flower Hibiscus syriacus.</title>
        <authorList>
            <person name="Kim Y.-M."/>
        </authorList>
    </citation>
    <scope>NUCLEOTIDE SEQUENCE [LARGE SCALE GENOMIC DNA]</scope>
    <source>
        <strain evidence="2">YM2019G1</strain>
    </source>
</reference>
<comment type="caution">
    <text evidence="2">The sequence shown here is derived from an EMBL/GenBank/DDBJ whole genome shotgun (WGS) entry which is preliminary data.</text>
</comment>
<dbReference type="AlphaFoldDB" id="A0A6A3BI56"/>
<evidence type="ECO:0000313" key="2">
    <source>
        <dbReference type="EMBL" id="KAE8716283.1"/>
    </source>
</evidence>
<evidence type="ECO:0000256" key="1">
    <source>
        <dbReference type="SAM" id="MobiDB-lite"/>
    </source>
</evidence>
<dbReference type="EMBL" id="VEPZ02000852">
    <property type="protein sequence ID" value="KAE8716283.1"/>
    <property type="molecule type" value="Genomic_DNA"/>
</dbReference>
<proteinExistence type="predicted"/>
<keyword evidence="3" id="KW-1185">Reference proteome</keyword>
<name>A0A6A3BI56_HIBSY</name>